<keyword evidence="2" id="KW-0812">Transmembrane</keyword>
<dbReference type="Proteomes" id="UP001058974">
    <property type="component" value="Chromosome 1"/>
</dbReference>
<feature type="compositionally biased region" description="Basic and acidic residues" evidence="1">
    <location>
        <begin position="58"/>
        <end position="99"/>
    </location>
</feature>
<accession>A0A9D5BLW0</accession>
<name>A0A9D5BLW0_PEA</name>
<keyword evidence="2" id="KW-1133">Transmembrane helix</keyword>
<feature type="region of interest" description="Disordered" evidence="1">
    <location>
        <begin position="52"/>
        <end position="135"/>
    </location>
</feature>
<protein>
    <recommendedName>
        <fullName evidence="5">Nodule-specific Glycine Rich Peptide</fullName>
    </recommendedName>
</protein>
<proteinExistence type="predicted"/>
<feature type="compositionally biased region" description="Gly residues" evidence="1">
    <location>
        <begin position="125"/>
        <end position="135"/>
    </location>
</feature>
<dbReference type="AlphaFoldDB" id="A0A9D5BLW0"/>
<organism evidence="3 4">
    <name type="scientific">Pisum sativum</name>
    <name type="common">Garden pea</name>
    <name type="synonym">Lathyrus oleraceus</name>
    <dbReference type="NCBI Taxonomy" id="3888"/>
    <lineage>
        <taxon>Eukaryota</taxon>
        <taxon>Viridiplantae</taxon>
        <taxon>Streptophyta</taxon>
        <taxon>Embryophyta</taxon>
        <taxon>Tracheophyta</taxon>
        <taxon>Spermatophyta</taxon>
        <taxon>Magnoliopsida</taxon>
        <taxon>eudicotyledons</taxon>
        <taxon>Gunneridae</taxon>
        <taxon>Pentapetalae</taxon>
        <taxon>rosids</taxon>
        <taxon>fabids</taxon>
        <taxon>Fabales</taxon>
        <taxon>Fabaceae</taxon>
        <taxon>Papilionoideae</taxon>
        <taxon>50 kb inversion clade</taxon>
        <taxon>NPAAA clade</taxon>
        <taxon>Hologalegina</taxon>
        <taxon>IRL clade</taxon>
        <taxon>Fabeae</taxon>
        <taxon>Lathyrus</taxon>
    </lineage>
</organism>
<dbReference type="EMBL" id="JAMSHJ010000001">
    <property type="protein sequence ID" value="KAI5445931.1"/>
    <property type="molecule type" value="Genomic_DNA"/>
</dbReference>
<dbReference type="Gramene" id="PSAT_LOCUS5051_t1">
    <property type="protein sequence ID" value="CAL5184574.1"/>
    <property type="gene ID" value="PSAT_LOCUS5051"/>
</dbReference>
<dbReference type="Gramene" id="Psat01G0396300-T1">
    <property type="protein sequence ID" value="KAI5445931.1"/>
    <property type="gene ID" value="KIW84_013963"/>
</dbReference>
<keyword evidence="4" id="KW-1185">Reference proteome</keyword>
<keyword evidence="2" id="KW-0472">Membrane</keyword>
<evidence type="ECO:0008006" key="5">
    <source>
        <dbReference type="Google" id="ProtNLM"/>
    </source>
</evidence>
<comment type="caution">
    <text evidence="3">The sequence shown here is derived from an EMBL/GenBank/DDBJ whole genome shotgun (WGS) entry which is preliminary data.</text>
</comment>
<evidence type="ECO:0000256" key="1">
    <source>
        <dbReference type="SAM" id="MobiDB-lite"/>
    </source>
</evidence>
<feature type="transmembrane region" description="Helical" evidence="2">
    <location>
        <begin position="7"/>
        <end position="24"/>
    </location>
</feature>
<reference evidence="3 4" key="1">
    <citation type="journal article" date="2022" name="Nat. Genet.">
        <title>Improved pea reference genome and pan-genome highlight genomic features and evolutionary characteristics.</title>
        <authorList>
            <person name="Yang T."/>
            <person name="Liu R."/>
            <person name="Luo Y."/>
            <person name="Hu S."/>
            <person name="Wang D."/>
            <person name="Wang C."/>
            <person name="Pandey M.K."/>
            <person name="Ge S."/>
            <person name="Xu Q."/>
            <person name="Li N."/>
            <person name="Li G."/>
            <person name="Huang Y."/>
            <person name="Saxena R.K."/>
            <person name="Ji Y."/>
            <person name="Li M."/>
            <person name="Yan X."/>
            <person name="He Y."/>
            <person name="Liu Y."/>
            <person name="Wang X."/>
            <person name="Xiang C."/>
            <person name="Varshney R.K."/>
            <person name="Ding H."/>
            <person name="Gao S."/>
            <person name="Zong X."/>
        </authorList>
    </citation>
    <scope>NUCLEOTIDE SEQUENCE [LARGE SCALE GENOMIC DNA]</scope>
    <source>
        <strain evidence="3 4">cv. Zhongwan 6</strain>
    </source>
</reference>
<evidence type="ECO:0000313" key="4">
    <source>
        <dbReference type="Proteomes" id="UP001058974"/>
    </source>
</evidence>
<evidence type="ECO:0000313" key="3">
    <source>
        <dbReference type="EMBL" id="KAI5445931.1"/>
    </source>
</evidence>
<sequence length="135" mass="14914">MTKIKHFIFLYFCCAQILIILITIESFKEENQIDAIEEFKTKIGIVGWGGWKVMGRTRNGDGREKEGGKGEEVQEEGKKDGGGKDGGSEIDEESKKDNGGSEESWGWGGNTKNEYGQTVRRAGSWGWGGLFGSKN</sequence>
<gene>
    <name evidence="3" type="ORF">KIW84_013963</name>
</gene>
<evidence type="ECO:0000256" key="2">
    <source>
        <dbReference type="SAM" id="Phobius"/>
    </source>
</evidence>